<keyword evidence="1" id="KW-0812">Transmembrane</keyword>
<keyword evidence="1" id="KW-1133">Transmembrane helix</keyword>
<sequence>MKKILTAMLMFTTFIALAGDPEPQEESTAYDSTAVADFLDFLAEADSLNNLLQYQKGDIGIGDDLAMLQIPQNFKYLDPKETDKILVEAWGNPPRETLGMILPDSVNPYGFDGWGVIITYQEEGYVDDDDAKEIDFEELLSDMQADIKEANKERMRQGYGSYELMGWAEPPHYDSEQHKLYWALDLKFDEDVDQNTLNYNVRILGRKGILVLNAVSTMDQLSEIHESMDDVMALVDFKEGNRYADFNPDIDKVAAYGVGALIAGKVAAKAGFFKVIGLFLLKGWKIIAIGLVAIGAFLKRVFLGDKREQRDVA</sequence>
<evidence type="ECO:0000256" key="1">
    <source>
        <dbReference type="SAM" id="Phobius"/>
    </source>
</evidence>
<protein>
    <submittedName>
        <fullName evidence="3">DUF2167 domain-containing protein</fullName>
    </submittedName>
</protein>
<feature type="chain" id="PRO_5045647146" evidence="2">
    <location>
        <begin position="19"/>
        <end position="313"/>
    </location>
</feature>
<evidence type="ECO:0000313" key="4">
    <source>
        <dbReference type="Proteomes" id="UP001172083"/>
    </source>
</evidence>
<reference evidence="3" key="1">
    <citation type="submission" date="2023-06" db="EMBL/GenBank/DDBJ databases">
        <title>Genomic of Agaribacillus aureum.</title>
        <authorList>
            <person name="Wang G."/>
        </authorList>
    </citation>
    <scope>NUCLEOTIDE SEQUENCE</scope>
    <source>
        <strain evidence="3">BMA12</strain>
    </source>
</reference>
<organism evidence="3 4">
    <name type="scientific">Agaribacillus aureus</name>
    <dbReference type="NCBI Taxonomy" id="3051825"/>
    <lineage>
        <taxon>Bacteria</taxon>
        <taxon>Pseudomonadati</taxon>
        <taxon>Bacteroidota</taxon>
        <taxon>Cytophagia</taxon>
        <taxon>Cytophagales</taxon>
        <taxon>Splendidivirgaceae</taxon>
        <taxon>Agaribacillus</taxon>
    </lineage>
</organism>
<proteinExistence type="predicted"/>
<gene>
    <name evidence="3" type="ORF">QQ020_19175</name>
</gene>
<comment type="caution">
    <text evidence="3">The sequence shown here is derived from an EMBL/GenBank/DDBJ whole genome shotgun (WGS) entry which is preliminary data.</text>
</comment>
<dbReference type="Proteomes" id="UP001172083">
    <property type="component" value="Unassembled WGS sequence"/>
</dbReference>
<keyword evidence="1" id="KW-0472">Membrane</keyword>
<evidence type="ECO:0000313" key="3">
    <source>
        <dbReference type="EMBL" id="MDN5214208.1"/>
    </source>
</evidence>
<accession>A0ABT8L956</accession>
<dbReference type="InterPro" id="IPR018682">
    <property type="entry name" value="DUF2167_membr"/>
</dbReference>
<dbReference type="EMBL" id="JAUJEB010000004">
    <property type="protein sequence ID" value="MDN5214208.1"/>
    <property type="molecule type" value="Genomic_DNA"/>
</dbReference>
<dbReference type="Pfam" id="PF09935">
    <property type="entry name" value="DUF2167"/>
    <property type="match status" value="1"/>
</dbReference>
<name>A0ABT8L956_9BACT</name>
<feature type="transmembrane region" description="Helical" evidence="1">
    <location>
        <begin position="275"/>
        <end position="298"/>
    </location>
</feature>
<evidence type="ECO:0000256" key="2">
    <source>
        <dbReference type="SAM" id="SignalP"/>
    </source>
</evidence>
<keyword evidence="4" id="KW-1185">Reference proteome</keyword>
<dbReference type="RefSeq" id="WP_346759543.1">
    <property type="nucleotide sequence ID" value="NZ_JAUJEB010000004.1"/>
</dbReference>
<feature type="signal peptide" evidence="2">
    <location>
        <begin position="1"/>
        <end position="18"/>
    </location>
</feature>
<keyword evidence="2" id="KW-0732">Signal</keyword>